<name>A0ABQ8SX90_PERAM</name>
<evidence type="ECO:0000313" key="1">
    <source>
        <dbReference type="EMBL" id="KAJ4438346.1"/>
    </source>
</evidence>
<dbReference type="InterPro" id="IPR036397">
    <property type="entry name" value="RNaseH_sf"/>
</dbReference>
<dbReference type="PANTHER" id="PTHR47326">
    <property type="entry name" value="TRANSPOSABLE ELEMENT TC3 TRANSPOSASE-LIKE PROTEIN"/>
    <property type="match status" value="1"/>
</dbReference>
<gene>
    <name evidence="1" type="ORF">ANN_14288</name>
</gene>
<reference evidence="1 2" key="1">
    <citation type="journal article" date="2022" name="Allergy">
        <title>Genome assembly and annotation of Periplaneta americana reveal a comprehensive cockroach allergen profile.</title>
        <authorList>
            <person name="Wang L."/>
            <person name="Xiong Q."/>
            <person name="Saelim N."/>
            <person name="Wang L."/>
            <person name="Nong W."/>
            <person name="Wan A.T."/>
            <person name="Shi M."/>
            <person name="Liu X."/>
            <person name="Cao Q."/>
            <person name="Hui J.H.L."/>
            <person name="Sookrung N."/>
            <person name="Leung T.F."/>
            <person name="Tungtrongchitr A."/>
            <person name="Tsui S.K.W."/>
        </authorList>
    </citation>
    <scope>NUCLEOTIDE SEQUENCE [LARGE SCALE GENOMIC DNA]</scope>
    <source>
        <strain evidence="1">PWHHKU_190912</strain>
    </source>
</reference>
<proteinExistence type="predicted"/>
<comment type="caution">
    <text evidence="1">The sequence shown here is derived from an EMBL/GenBank/DDBJ whole genome shotgun (WGS) entry which is preliminary data.</text>
</comment>
<keyword evidence="2" id="KW-1185">Reference proteome</keyword>
<dbReference type="EMBL" id="JAJSOF020000019">
    <property type="protein sequence ID" value="KAJ4438346.1"/>
    <property type="molecule type" value="Genomic_DNA"/>
</dbReference>
<evidence type="ECO:0000313" key="2">
    <source>
        <dbReference type="Proteomes" id="UP001148838"/>
    </source>
</evidence>
<dbReference type="Gene3D" id="3.30.420.10">
    <property type="entry name" value="Ribonuclease H-like superfamily/Ribonuclease H"/>
    <property type="match status" value="1"/>
</dbReference>
<dbReference type="Proteomes" id="UP001148838">
    <property type="component" value="Unassembled WGS sequence"/>
</dbReference>
<accession>A0ABQ8SX90</accession>
<dbReference type="PANTHER" id="PTHR47326:SF1">
    <property type="entry name" value="HTH PSQ-TYPE DOMAIN-CONTAINING PROTEIN"/>
    <property type="match status" value="1"/>
</dbReference>
<protein>
    <submittedName>
        <fullName evidence="1">Uncharacterized protein</fullName>
    </submittedName>
</protein>
<sequence length="142" mass="16343">MIAEKSNILPNLLTSDEAHFHLTGFVNKQSFRYWSDTKPQLLHKTSLRSSKVTCWCSVARFGIIGPYFFEDPQGRTVTLTSERYIQILNTFLVPELRRTYGSKQDGATAHTANISMNRLRQLFPGRLISRFCDVQWPSKSLD</sequence>
<organism evidence="1 2">
    <name type="scientific">Periplaneta americana</name>
    <name type="common">American cockroach</name>
    <name type="synonym">Blatta americana</name>
    <dbReference type="NCBI Taxonomy" id="6978"/>
    <lineage>
        <taxon>Eukaryota</taxon>
        <taxon>Metazoa</taxon>
        <taxon>Ecdysozoa</taxon>
        <taxon>Arthropoda</taxon>
        <taxon>Hexapoda</taxon>
        <taxon>Insecta</taxon>
        <taxon>Pterygota</taxon>
        <taxon>Neoptera</taxon>
        <taxon>Polyneoptera</taxon>
        <taxon>Dictyoptera</taxon>
        <taxon>Blattodea</taxon>
        <taxon>Blattoidea</taxon>
        <taxon>Blattidae</taxon>
        <taxon>Blattinae</taxon>
        <taxon>Periplaneta</taxon>
    </lineage>
</organism>